<feature type="compositionally biased region" description="Pro residues" evidence="6">
    <location>
        <begin position="635"/>
        <end position="648"/>
    </location>
</feature>
<dbReference type="PANTHER" id="PTHR10221:SF9">
    <property type="entry name" value="TRANSCRIPTION INITIATION FACTOR TFIID SUBUNIT 6"/>
    <property type="match status" value="1"/>
</dbReference>
<dbReference type="EMBL" id="LN483273">
    <property type="protein sequence ID" value="CDZ98054.1"/>
    <property type="molecule type" value="Genomic_DNA"/>
</dbReference>
<feature type="region of interest" description="Disordered" evidence="6">
    <location>
        <begin position="604"/>
        <end position="675"/>
    </location>
</feature>
<evidence type="ECO:0000256" key="6">
    <source>
        <dbReference type="SAM" id="MobiDB-lite"/>
    </source>
</evidence>
<comment type="subcellular location">
    <subcellularLocation>
        <location evidence="1">Nucleus</location>
    </subcellularLocation>
</comment>
<dbReference type="CDD" id="cd22931">
    <property type="entry name" value="HFD_TAF6"/>
    <property type="match status" value="1"/>
</dbReference>
<keyword evidence="8" id="KW-0808">Transferase</keyword>
<dbReference type="InterPro" id="IPR004823">
    <property type="entry name" value="TAF_TATA-bd_Histone-like_dom"/>
</dbReference>
<proteinExistence type="inferred from homology"/>
<comment type="similarity">
    <text evidence="2">Belongs to the TAF6 family.</text>
</comment>
<dbReference type="InterPro" id="IPR046344">
    <property type="entry name" value="TAF6_C_sf"/>
</dbReference>
<feature type="region of interest" description="Disordered" evidence="6">
    <location>
        <begin position="306"/>
        <end position="334"/>
    </location>
</feature>
<dbReference type="GO" id="GO:0046982">
    <property type="term" value="F:protein heterodimerization activity"/>
    <property type="evidence" value="ECO:0007669"/>
    <property type="project" value="InterPro"/>
</dbReference>
<dbReference type="GO" id="GO:0051123">
    <property type="term" value="P:RNA polymerase II preinitiation complex assembly"/>
    <property type="evidence" value="ECO:0007669"/>
    <property type="project" value="TreeGrafter"/>
</dbReference>
<name>A0A0F7SKT0_PHARH</name>
<keyword evidence="8" id="KW-0396">Initiation factor</keyword>
<dbReference type="SMART" id="SM00803">
    <property type="entry name" value="TAF"/>
    <property type="match status" value="1"/>
</dbReference>
<dbReference type="GO" id="GO:0003713">
    <property type="term" value="F:transcription coactivator activity"/>
    <property type="evidence" value="ECO:0007669"/>
    <property type="project" value="TreeGrafter"/>
</dbReference>
<dbReference type="GO" id="GO:0000124">
    <property type="term" value="C:SAGA complex"/>
    <property type="evidence" value="ECO:0007669"/>
    <property type="project" value="InterPro"/>
</dbReference>
<feature type="compositionally biased region" description="Basic and acidic residues" evidence="6">
    <location>
        <begin position="604"/>
        <end position="614"/>
    </location>
</feature>
<feature type="region of interest" description="Disordered" evidence="6">
    <location>
        <begin position="1"/>
        <end position="54"/>
    </location>
</feature>
<dbReference type="InterPro" id="IPR009072">
    <property type="entry name" value="Histone-fold"/>
</dbReference>
<feature type="compositionally biased region" description="Acidic residues" evidence="6">
    <location>
        <begin position="661"/>
        <end position="675"/>
    </location>
</feature>
<feature type="compositionally biased region" description="Low complexity" evidence="6">
    <location>
        <begin position="28"/>
        <end position="45"/>
    </location>
</feature>
<feature type="region of interest" description="Disordered" evidence="6">
    <location>
        <begin position="239"/>
        <end position="265"/>
    </location>
</feature>
<dbReference type="Gene3D" id="1.10.20.10">
    <property type="entry name" value="Histone, subunit A"/>
    <property type="match status" value="1"/>
</dbReference>
<dbReference type="Pfam" id="PF02969">
    <property type="entry name" value="TAF"/>
    <property type="match status" value="1"/>
</dbReference>
<feature type="domain" description="TATA box binding protein associated factor (TAF) histone-like fold" evidence="7">
    <location>
        <begin position="68"/>
        <end position="132"/>
    </location>
</feature>
<dbReference type="GO" id="GO:0046695">
    <property type="term" value="C:SLIK (SAGA-like) complex"/>
    <property type="evidence" value="ECO:0007669"/>
    <property type="project" value="InterPro"/>
</dbReference>
<protein>
    <submittedName>
        <fullName evidence="8">Transcription initiation factor TFIID, subunit TAF6 (Also component of histone acetyltransferase SAGA)</fullName>
    </submittedName>
</protein>
<dbReference type="InterPro" id="IPR011442">
    <property type="entry name" value="TAF6_C"/>
</dbReference>
<evidence type="ECO:0000256" key="2">
    <source>
        <dbReference type="ARBA" id="ARBA00007688"/>
    </source>
</evidence>
<dbReference type="SUPFAM" id="SSF47113">
    <property type="entry name" value="Histone-fold"/>
    <property type="match status" value="1"/>
</dbReference>
<sequence>MPEPNPPSAATSVPPRTGGLLNPNSSIATPSSGSALAGSASNGIATTSAGPSSAPFASLKAKPVATAGLYTSESVRLSAESIGIAKLDESVAVALAGDVEFRLHQVIEEAHKFMKHSKRQTMLPSDVNNALEILNVEPIYGHLPLPSSSHPTFAPLRASEVASSLSKNKSSANASSTTVDQLYYLQDQEIDFAKLLQERPPGLVNGGVRWTAHWLAVEGIMPRVPENVAPDHHAYRVNPQLSSEDPSAMANGVSGSSATTAGGGSSAGIVNGGQIPINKTKPNLSQELQLYFSRLTKALLPMDTGLPAGAGTGAEGEAPAPVPVQTHPPAGTTGELTDLERARLAALASLRGDTGLQGLVVYLVRWIGERVIQNLGNLLQLSYVLDAINAILANQTLFLEPFLHQLLPPLLTPLLTYPLYQHHPTTPEGKPISHPSASDIRRLAGQVLQVLVNEFGNVYETLVPRLTKTLLRSLAPPNPPGRVEGALLGLAAIGKEGLRKGLWGDIGFRTSKSRTREPGGVGVKAWGEVWEREPWRPEERDAVIRAGVATLSVLLPTPRPPPMPLTDPNFINTLTIIFGPTFAPILATDQWLSEGLVNIVSSARDRADQAKNETDGNEDELIVNLRTSRQQPYRPTQPQPHQSLPPLPSVQTGGDQTEKDADGDEDMDEDMEEIN</sequence>
<keyword evidence="8" id="KW-0648">Protein biosynthesis</keyword>
<evidence type="ECO:0000256" key="5">
    <source>
        <dbReference type="ARBA" id="ARBA00023242"/>
    </source>
</evidence>
<keyword evidence="5" id="KW-0539">Nucleus</keyword>
<dbReference type="GO" id="GO:0016251">
    <property type="term" value="F:RNA polymerase II general transcription initiation factor activity"/>
    <property type="evidence" value="ECO:0007669"/>
    <property type="project" value="InterPro"/>
</dbReference>
<evidence type="ECO:0000256" key="3">
    <source>
        <dbReference type="ARBA" id="ARBA00023015"/>
    </source>
</evidence>
<organism evidence="8">
    <name type="scientific">Phaffia rhodozyma</name>
    <name type="common">Yeast</name>
    <name type="synonym">Xanthophyllomyces dendrorhous</name>
    <dbReference type="NCBI Taxonomy" id="264483"/>
    <lineage>
        <taxon>Eukaryota</taxon>
        <taxon>Fungi</taxon>
        <taxon>Dikarya</taxon>
        <taxon>Basidiomycota</taxon>
        <taxon>Agaricomycotina</taxon>
        <taxon>Tremellomycetes</taxon>
        <taxon>Cystofilobasidiales</taxon>
        <taxon>Mrakiaceae</taxon>
        <taxon>Phaffia</taxon>
    </lineage>
</organism>
<dbReference type="PANTHER" id="PTHR10221">
    <property type="entry name" value="TRANSCRIPTION INITIATION FACTOR TFIID SUBUNIT 6"/>
    <property type="match status" value="1"/>
</dbReference>
<dbReference type="GO" id="GO:0003743">
    <property type="term" value="F:translation initiation factor activity"/>
    <property type="evidence" value="ECO:0007669"/>
    <property type="project" value="UniProtKB-KW"/>
</dbReference>
<dbReference type="GO" id="GO:0005669">
    <property type="term" value="C:transcription factor TFIID complex"/>
    <property type="evidence" value="ECO:0007669"/>
    <property type="project" value="InterPro"/>
</dbReference>
<evidence type="ECO:0000259" key="7">
    <source>
        <dbReference type="SMART" id="SM00803"/>
    </source>
</evidence>
<dbReference type="Gene3D" id="1.25.40.770">
    <property type="entry name" value="TAF6, C-terminal HEAT repeat domain"/>
    <property type="match status" value="1"/>
</dbReference>
<reference evidence="8" key="1">
    <citation type="submission" date="2014-08" db="EMBL/GenBank/DDBJ databases">
        <authorList>
            <person name="Sharma Rahul"/>
            <person name="Thines Marco"/>
        </authorList>
    </citation>
    <scope>NUCLEOTIDE SEQUENCE</scope>
</reference>
<evidence type="ECO:0000313" key="8">
    <source>
        <dbReference type="EMBL" id="CDZ98054.1"/>
    </source>
</evidence>
<dbReference type="Pfam" id="PF07571">
    <property type="entry name" value="TAF6_C"/>
    <property type="match status" value="1"/>
</dbReference>
<evidence type="ECO:0000256" key="4">
    <source>
        <dbReference type="ARBA" id="ARBA00023163"/>
    </source>
</evidence>
<dbReference type="AlphaFoldDB" id="A0A0F7SKT0"/>
<keyword evidence="4" id="KW-0804">Transcription</keyword>
<dbReference type="InterPro" id="IPR037796">
    <property type="entry name" value="TAF6"/>
</dbReference>
<dbReference type="CDD" id="cd08050">
    <property type="entry name" value="TAF6C"/>
    <property type="match status" value="1"/>
</dbReference>
<evidence type="ECO:0000256" key="1">
    <source>
        <dbReference type="ARBA" id="ARBA00004123"/>
    </source>
</evidence>
<accession>A0A0F7SKT0</accession>
<keyword evidence="3" id="KW-0805">Transcription regulation</keyword>
<dbReference type="GO" id="GO:0016740">
    <property type="term" value="F:transferase activity"/>
    <property type="evidence" value="ECO:0007669"/>
    <property type="project" value="UniProtKB-KW"/>
</dbReference>